<dbReference type="Proteomes" id="UP001530400">
    <property type="component" value="Unassembled WGS sequence"/>
</dbReference>
<accession>A0ABD3P357</accession>
<evidence type="ECO:0000313" key="4">
    <source>
        <dbReference type="EMBL" id="KAL3782664.1"/>
    </source>
</evidence>
<dbReference type="AlphaFoldDB" id="A0ABD3P357"/>
<proteinExistence type="predicted"/>
<name>A0ABD3P357_9STRA</name>
<dbReference type="InterPro" id="IPR006145">
    <property type="entry name" value="PsdUridine_synth_RsuA/RluA"/>
</dbReference>
<dbReference type="InterPro" id="IPR020103">
    <property type="entry name" value="PsdUridine_synth_cat_dom_sf"/>
</dbReference>
<keyword evidence="1" id="KW-0413">Isomerase</keyword>
<protein>
    <recommendedName>
        <fullName evidence="3">Pseudouridine synthase RsuA/RluA-like domain-containing protein</fullName>
    </recommendedName>
</protein>
<feature type="compositionally biased region" description="Polar residues" evidence="2">
    <location>
        <begin position="47"/>
        <end position="56"/>
    </location>
</feature>
<feature type="region of interest" description="Disordered" evidence="2">
    <location>
        <begin position="32"/>
        <end position="58"/>
    </location>
</feature>
<dbReference type="Gene3D" id="3.30.70.580">
    <property type="entry name" value="Pseudouridine synthase I, catalytic domain, N-terminal subdomain"/>
    <property type="match status" value="1"/>
</dbReference>
<evidence type="ECO:0000256" key="2">
    <source>
        <dbReference type="SAM" id="MobiDB-lite"/>
    </source>
</evidence>
<dbReference type="Pfam" id="PF00849">
    <property type="entry name" value="PseudoU_synth_2"/>
    <property type="match status" value="1"/>
</dbReference>
<reference evidence="4 5" key="1">
    <citation type="submission" date="2024-10" db="EMBL/GenBank/DDBJ databases">
        <title>Updated reference genomes for cyclostephanoid diatoms.</title>
        <authorList>
            <person name="Roberts W.R."/>
            <person name="Alverson A.J."/>
        </authorList>
    </citation>
    <scope>NUCLEOTIDE SEQUENCE [LARGE SCALE GENOMIC DNA]</scope>
    <source>
        <strain evidence="4 5">AJA010-31</strain>
    </source>
</reference>
<dbReference type="PANTHER" id="PTHR47683">
    <property type="entry name" value="PSEUDOURIDINE SYNTHASE FAMILY PROTEIN-RELATED"/>
    <property type="match status" value="1"/>
</dbReference>
<evidence type="ECO:0000313" key="5">
    <source>
        <dbReference type="Proteomes" id="UP001530400"/>
    </source>
</evidence>
<dbReference type="InterPro" id="IPR042092">
    <property type="entry name" value="PsdUridine_s_RsuA/RluB/E/F_cat"/>
</dbReference>
<dbReference type="GO" id="GO:0016853">
    <property type="term" value="F:isomerase activity"/>
    <property type="evidence" value="ECO:0007669"/>
    <property type="project" value="UniProtKB-KW"/>
</dbReference>
<dbReference type="Gene3D" id="3.30.70.1560">
    <property type="entry name" value="Alpha-L RNA-binding motif"/>
    <property type="match status" value="1"/>
</dbReference>
<dbReference type="SUPFAM" id="SSF55120">
    <property type="entry name" value="Pseudouridine synthase"/>
    <property type="match status" value="1"/>
</dbReference>
<gene>
    <name evidence="4" type="ORF">ACHAWO_002589</name>
</gene>
<keyword evidence="5" id="KW-1185">Reference proteome</keyword>
<sequence length="412" mass="46273">MLSRSILSSVTKLQQRHQVLQASLAPIGATTSSFFSSQSKPSRRKSINSSISTQPTDPVRLSKRMSELGICSRREAAKILKDTTDAKDLTLCDQAIYLRGEPVTAGTGVKVPYDEQMIEIRSADDLASNTADDATSANFVSYDKLPWEKIQHDTIVLHKPVGYVSGQEEHQHVPAVRLLTPLNYYDDEDSYKSDEAILNKSGFNFTRKKWDGFDIDKSSVPKHIKKQLGVTKSDNSNKDVVKEERTLSGYAPAGRLDIDSTGLLIFTRAGIMARQLIAPDTKIPKEYIVQVQPARQPTAREISQGLHSLPPPTSNLEPLLRGGRVLHNDTKPLKPLKAKWLNSNTLKLVLHEGKKRQIRRMCREILGLHVVSLVRTSIGPVFLGTLPEGKWRPLRETEVRKLFNWDNKRVRR</sequence>
<dbReference type="InterPro" id="IPR020094">
    <property type="entry name" value="TruA/RsuA/RluB/E/F_N"/>
</dbReference>
<organism evidence="4 5">
    <name type="scientific">Cyclotella atomus</name>
    <dbReference type="NCBI Taxonomy" id="382360"/>
    <lineage>
        <taxon>Eukaryota</taxon>
        <taxon>Sar</taxon>
        <taxon>Stramenopiles</taxon>
        <taxon>Ochrophyta</taxon>
        <taxon>Bacillariophyta</taxon>
        <taxon>Coscinodiscophyceae</taxon>
        <taxon>Thalassiosirophycidae</taxon>
        <taxon>Stephanodiscales</taxon>
        <taxon>Stephanodiscaceae</taxon>
        <taxon>Cyclotella</taxon>
    </lineage>
</organism>
<feature type="domain" description="Pseudouridine synthase RsuA/RluA-like" evidence="3">
    <location>
        <begin position="154"/>
        <end position="363"/>
    </location>
</feature>
<evidence type="ECO:0000259" key="3">
    <source>
        <dbReference type="Pfam" id="PF00849"/>
    </source>
</evidence>
<dbReference type="InterPro" id="IPR050343">
    <property type="entry name" value="RsuA_PseudoU_synthase"/>
</dbReference>
<evidence type="ECO:0000256" key="1">
    <source>
        <dbReference type="ARBA" id="ARBA00023235"/>
    </source>
</evidence>
<comment type="caution">
    <text evidence="4">The sequence shown here is derived from an EMBL/GenBank/DDBJ whole genome shotgun (WGS) entry which is preliminary data.</text>
</comment>
<dbReference type="PANTHER" id="PTHR47683:SF2">
    <property type="entry name" value="RNA-BINDING S4 DOMAIN-CONTAINING PROTEIN"/>
    <property type="match status" value="1"/>
</dbReference>
<dbReference type="EMBL" id="JALLPJ020000798">
    <property type="protein sequence ID" value="KAL3782664.1"/>
    <property type="molecule type" value="Genomic_DNA"/>
</dbReference>